<keyword evidence="2" id="KW-0813">Transport</keyword>
<feature type="binding site" evidence="6">
    <location>
        <position position="64"/>
    </location>
    <ligand>
        <name>Na(+)</name>
        <dbReference type="ChEBI" id="CHEBI:29101"/>
        <label>1</label>
    </ligand>
</feature>
<evidence type="ECO:0000256" key="8">
    <source>
        <dbReference type="SAM" id="Phobius"/>
    </source>
</evidence>
<evidence type="ECO:0000256" key="3">
    <source>
        <dbReference type="ARBA" id="ARBA00022692"/>
    </source>
</evidence>
<comment type="caution">
    <text evidence="9">The sequence shown here is derived from an EMBL/GenBank/DDBJ whole genome shotgun (WGS) entry which is preliminary data.</text>
</comment>
<keyword evidence="10" id="KW-1185">Reference proteome</keyword>
<feature type="transmembrane region" description="Helical" evidence="8">
    <location>
        <begin position="52"/>
        <end position="73"/>
    </location>
</feature>
<evidence type="ECO:0000256" key="2">
    <source>
        <dbReference type="ARBA" id="ARBA00022448"/>
    </source>
</evidence>
<keyword evidence="3 8" id="KW-0812">Transmembrane</keyword>
<dbReference type="PROSITE" id="PS50267">
    <property type="entry name" value="NA_NEUROTRAN_SYMP_3"/>
    <property type="match status" value="1"/>
</dbReference>
<feature type="transmembrane region" description="Helical" evidence="8">
    <location>
        <begin position="123"/>
        <end position="147"/>
    </location>
</feature>
<evidence type="ECO:0000256" key="5">
    <source>
        <dbReference type="ARBA" id="ARBA00023136"/>
    </source>
</evidence>
<dbReference type="InterPro" id="IPR000175">
    <property type="entry name" value="Na/ntran_symport"/>
</dbReference>
<protein>
    <submittedName>
        <fullName evidence="9">Uncharacterized protein</fullName>
    </submittedName>
</protein>
<evidence type="ECO:0000256" key="7">
    <source>
        <dbReference type="SAM" id="MobiDB-lite"/>
    </source>
</evidence>
<evidence type="ECO:0000256" key="4">
    <source>
        <dbReference type="ARBA" id="ARBA00022989"/>
    </source>
</evidence>
<keyword evidence="4 8" id="KW-1133">Transmembrane helix</keyword>
<dbReference type="GO" id="GO:0016020">
    <property type="term" value="C:membrane"/>
    <property type="evidence" value="ECO:0007669"/>
    <property type="project" value="UniProtKB-SubCell"/>
</dbReference>
<dbReference type="Proteomes" id="UP001626550">
    <property type="component" value="Unassembled WGS sequence"/>
</dbReference>
<evidence type="ECO:0000256" key="6">
    <source>
        <dbReference type="PIRSR" id="PIRSR600175-1"/>
    </source>
</evidence>
<dbReference type="InterPro" id="IPR037272">
    <property type="entry name" value="SNS_sf"/>
</dbReference>
<feature type="region of interest" description="Disordered" evidence="7">
    <location>
        <begin position="1"/>
        <end position="25"/>
    </location>
</feature>
<keyword evidence="5 8" id="KW-0472">Membrane</keyword>
<evidence type="ECO:0000313" key="9">
    <source>
        <dbReference type="EMBL" id="KAL3314869.1"/>
    </source>
</evidence>
<keyword evidence="6" id="KW-0479">Metal-binding</keyword>
<evidence type="ECO:0000313" key="10">
    <source>
        <dbReference type="Proteomes" id="UP001626550"/>
    </source>
</evidence>
<dbReference type="PANTHER" id="PTHR42948:SF1">
    <property type="entry name" value="TRANSPORTER"/>
    <property type="match status" value="1"/>
</dbReference>
<proteinExistence type="predicted"/>
<feature type="binding site" evidence="6">
    <location>
        <position position="67"/>
    </location>
    <ligand>
        <name>Na(+)</name>
        <dbReference type="ChEBI" id="CHEBI:29101"/>
        <label>1</label>
    </ligand>
</feature>
<dbReference type="EMBL" id="JBJKFK010000885">
    <property type="protein sequence ID" value="KAL3314869.1"/>
    <property type="molecule type" value="Genomic_DNA"/>
</dbReference>
<gene>
    <name evidence="9" type="ORF">Ciccas_006507</name>
</gene>
<accession>A0ABD2Q5K5</accession>
<dbReference type="Pfam" id="PF00209">
    <property type="entry name" value="SNF"/>
    <property type="match status" value="1"/>
</dbReference>
<evidence type="ECO:0000256" key="1">
    <source>
        <dbReference type="ARBA" id="ARBA00004141"/>
    </source>
</evidence>
<sequence length="152" mass="17000">MNHTGVNNHGYAQDSPRKQSGSRRPSIVWYTEEAGKPEKMPEEDQVSEKVEFSSAIGIILSCLGCVVGTGNIWRFPRVCALSSSSGGSLVFLMVWITFLNLWSTPITVVEYTLGRFARCSPFIAFYKFLGVKFLWTGSWIVLTTVIIKQVQL</sequence>
<keyword evidence="6" id="KW-0915">Sodium</keyword>
<reference evidence="9 10" key="1">
    <citation type="submission" date="2024-11" db="EMBL/GenBank/DDBJ databases">
        <title>Adaptive evolution of stress response genes in parasites aligns with host niche diversity.</title>
        <authorList>
            <person name="Hahn C."/>
            <person name="Resl P."/>
        </authorList>
    </citation>
    <scope>NUCLEOTIDE SEQUENCE [LARGE SCALE GENOMIC DNA]</scope>
    <source>
        <strain evidence="9">EGGRZ-B1_66</strain>
        <tissue evidence="9">Body</tissue>
    </source>
</reference>
<dbReference type="AlphaFoldDB" id="A0ABD2Q5K5"/>
<dbReference type="SUPFAM" id="SSF161070">
    <property type="entry name" value="SNF-like"/>
    <property type="match status" value="1"/>
</dbReference>
<organism evidence="9 10">
    <name type="scientific">Cichlidogyrus casuarinus</name>
    <dbReference type="NCBI Taxonomy" id="1844966"/>
    <lineage>
        <taxon>Eukaryota</taxon>
        <taxon>Metazoa</taxon>
        <taxon>Spiralia</taxon>
        <taxon>Lophotrochozoa</taxon>
        <taxon>Platyhelminthes</taxon>
        <taxon>Monogenea</taxon>
        <taxon>Monopisthocotylea</taxon>
        <taxon>Dactylogyridea</taxon>
        <taxon>Ancyrocephalidae</taxon>
        <taxon>Cichlidogyrus</taxon>
    </lineage>
</organism>
<feature type="transmembrane region" description="Helical" evidence="8">
    <location>
        <begin position="85"/>
        <end position="103"/>
    </location>
</feature>
<feature type="binding site" evidence="6">
    <location>
        <position position="71"/>
    </location>
    <ligand>
        <name>Na(+)</name>
        <dbReference type="ChEBI" id="CHEBI:29101"/>
        <label>1</label>
    </ligand>
</feature>
<comment type="subcellular location">
    <subcellularLocation>
        <location evidence="1">Membrane</location>
        <topology evidence="1">Multi-pass membrane protein</topology>
    </subcellularLocation>
</comment>
<dbReference type="PANTHER" id="PTHR42948">
    <property type="entry name" value="TRANSPORTER"/>
    <property type="match status" value="1"/>
</dbReference>
<name>A0ABD2Q5K5_9PLAT</name>